<name>A0A2P5A8A8_TREOI</name>
<dbReference type="InParanoid" id="A0A2P5A8A8"/>
<feature type="region of interest" description="Disordered" evidence="1">
    <location>
        <begin position="1"/>
        <end position="70"/>
    </location>
</feature>
<accession>A0A2P5A8A8</accession>
<proteinExistence type="predicted"/>
<dbReference type="EMBL" id="JXTC01001078">
    <property type="protein sequence ID" value="PON32763.1"/>
    <property type="molecule type" value="Genomic_DNA"/>
</dbReference>
<dbReference type="AlphaFoldDB" id="A0A2P5A8A8"/>
<evidence type="ECO:0000256" key="1">
    <source>
        <dbReference type="SAM" id="MobiDB-lite"/>
    </source>
</evidence>
<reference evidence="3" key="1">
    <citation type="submission" date="2016-06" db="EMBL/GenBank/DDBJ databases">
        <title>Parallel loss of symbiosis genes in relatives of nitrogen-fixing non-legume Parasponia.</title>
        <authorList>
            <person name="Van Velzen R."/>
            <person name="Holmer R."/>
            <person name="Bu F."/>
            <person name="Rutten L."/>
            <person name="Van Zeijl A."/>
            <person name="Liu W."/>
            <person name="Santuari L."/>
            <person name="Cao Q."/>
            <person name="Sharma T."/>
            <person name="Shen D."/>
            <person name="Roswanjaya Y."/>
            <person name="Wardhani T."/>
            <person name="Kalhor M.S."/>
            <person name="Jansen J."/>
            <person name="Van den Hoogen J."/>
            <person name="Gungor B."/>
            <person name="Hartog M."/>
            <person name="Hontelez J."/>
            <person name="Verver J."/>
            <person name="Yang W.-C."/>
            <person name="Schijlen E."/>
            <person name="Repin R."/>
            <person name="Schilthuizen M."/>
            <person name="Schranz E."/>
            <person name="Heidstra R."/>
            <person name="Miyata K."/>
            <person name="Fedorova E."/>
            <person name="Kohlen W."/>
            <person name="Bisseling T."/>
            <person name="Smit S."/>
            <person name="Geurts R."/>
        </authorList>
    </citation>
    <scope>NUCLEOTIDE SEQUENCE [LARGE SCALE GENOMIC DNA]</scope>
    <source>
        <strain evidence="3">cv. RG33-2</strain>
    </source>
</reference>
<evidence type="ECO:0000313" key="3">
    <source>
        <dbReference type="Proteomes" id="UP000237000"/>
    </source>
</evidence>
<organism evidence="2 3">
    <name type="scientific">Trema orientale</name>
    <name type="common">Charcoal tree</name>
    <name type="synonym">Celtis orientalis</name>
    <dbReference type="NCBI Taxonomy" id="63057"/>
    <lineage>
        <taxon>Eukaryota</taxon>
        <taxon>Viridiplantae</taxon>
        <taxon>Streptophyta</taxon>
        <taxon>Embryophyta</taxon>
        <taxon>Tracheophyta</taxon>
        <taxon>Spermatophyta</taxon>
        <taxon>Magnoliopsida</taxon>
        <taxon>eudicotyledons</taxon>
        <taxon>Gunneridae</taxon>
        <taxon>Pentapetalae</taxon>
        <taxon>rosids</taxon>
        <taxon>fabids</taxon>
        <taxon>Rosales</taxon>
        <taxon>Cannabaceae</taxon>
        <taxon>Trema</taxon>
    </lineage>
</organism>
<dbReference type="Proteomes" id="UP000237000">
    <property type="component" value="Unassembled WGS sequence"/>
</dbReference>
<keyword evidence="3" id="KW-1185">Reference proteome</keyword>
<sequence>MFPKTLSARSPPPDGGVSHLNPTEQLVVTAPGGRGPGMGWQVGTLTFKTPEGGHPVRTQDLIPPGNNDHH</sequence>
<protein>
    <submittedName>
        <fullName evidence="2">Uncharacterized protein</fullName>
    </submittedName>
</protein>
<gene>
    <name evidence="2" type="ORF">TorRG33x02_355930</name>
</gene>
<evidence type="ECO:0000313" key="2">
    <source>
        <dbReference type="EMBL" id="PON32763.1"/>
    </source>
</evidence>
<comment type="caution">
    <text evidence="2">The sequence shown here is derived from an EMBL/GenBank/DDBJ whole genome shotgun (WGS) entry which is preliminary data.</text>
</comment>